<accession>A0ABM4HI59</accession>
<feature type="transmembrane region" description="Helical" evidence="8">
    <location>
        <begin position="544"/>
        <end position="566"/>
    </location>
</feature>
<evidence type="ECO:0000259" key="11">
    <source>
        <dbReference type="Pfam" id="PF07670"/>
    </source>
</evidence>
<dbReference type="NCBIfam" id="TIGR00804">
    <property type="entry name" value="nupC"/>
    <property type="match status" value="1"/>
</dbReference>
<dbReference type="RefSeq" id="XP_070315234.1">
    <property type="nucleotide sequence ID" value="XM_070459133.1"/>
</dbReference>
<evidence type="ECO:0000256" key="3">
    <source>
        <dbReference type="ARBA" id="ARBA00022475"/>
    </source>
</evidence>
<feature type="domain" description="Concentrative nucleoside transporter N-terminal" evidence="9">
    <location>
        <begin position="390"/>
        <end position="461"/>
    </location>
</feature>
<evidence type="ECO:0000259" key="10">
    <source>
        <dbReference type="Pfam" id="PF07662"/>
    </source>
</evidence>
<feature type="domain" description="Nucleoside transporter/FeoB GTPase Gate" evidence="11">
    <location>
        <begin position="469"/>
        <end position="567"/>
    </location>
</feature>
<dbReference type="InterPro" id="IPR011642">
    <property type="entry name" value="Gate_dom"/>
</dbReference>
<dbReference type="Proteomes" id="UP001652640">
    <property type="component" value="Chromosome 31"/>
</dbReference>
<evidence type="ECO:0000256" key="1">
    <source>
        <dbReference type="ARBA" id="ARBA00004651"/>
    </source>
</evidence>
<feature type="transmembrane region" description="Helical" evidence="8">
    <location>
        <begin position="501"/>
        <end position="524"/>
    </location>
</feature>
<evidence type="ECO:0000256" key="7">
    <source>
        <dbReference type="SAM" id="MobiDB-lite"/>
    </source>
</evidence>
<dbReference type="InterPro" id="IPR002668">
    <property type="entry name" value="CNT_N_dom"/>
</dbReference>
<evidence type="ECO:0000259" key="9">
    <source>
        <dbReference type="Pfam" id="PF01773"/>
    </source>
</evidence>
<sequence>MLKHMDEGQIDGRRITATAVLAPQPQPPPRRLSPPRRMQHSPVMVEVLLECTWAMAVVLSPKTHTDCRGPLVCMAVGRDKHSKSTEKQLEKAEYFLHEQRDMSEACPARLHDKRVPAEDSPKSDISSHFQEAIGFTECQGEEGEAVVHQETGLPVHPPSARYSGSPAQTSEKTPERKPMISKSSVELQRVAALPTQGGSNSAFQNDEDGFENQNTSGNDHSLRNRIVQNREHENGKQVEEHITIEQDSLRKDEEEEDDQETHRKGCLGRMCGRMSDFCREHKTTLRYIIWGILIAGYLALVIAACVMNFHRALPLFVITVVAIFFVVWDHFMAKYESQIARFLSPGQRLLNSHWFWLKWVIWGCLILAVILWLVFDTVKLGQQQLVSFGGLIMYTSLTFLFSKHPTKVYWRPVFWGIGLQFLLGLLILRTEPGFMAFDWLGKQVQTFLGYTDAGASFVFGEKYTDHFFAFKVLPIVIFFSTVMSMLYYLGLMQWIIRKVGWVMLVTMGTSPIESVVASGNIFVGQTESPLLVRPYLPYVTKSELHAIMTAGFSTIAGSVLGAYISFGVSSSHLLTASVMSAPAALAISKLFWPETETPKINLKNAMKMENGDSRNLLEAATQGASSSISLVANIAVNLIAFLALLSFMNSALSWLGNMFDYPQLSFEVICSYIFMPFAFMMGVDWQDSFMVAKLIGYKTFFNEFVAYQQLSKLIHLRQAGGPKFVDGVQQYMSMRSEAISTYALCGFANFGSLGIVIGGLSSMAPSRKRDITTGAMRALIAGTIACFLTACIAGILTNTPVDINCHHILENAFNSSLVRNATNVVSCCQRLLSSTVVKGPGEVIPTGNHSLYSLKNCCNLLNPPTLNCSWIPNVL</sequence>
<feature type="region of interest" description="Disordered" evidence="7">
    <location>
        <begin position="153"/>
        <end position="263"/>
    </location>
</feature>
<feature type="transmembrane region" description="Helical" evidence="8">
    <location>
        <begin position="739"/>
        <end position="763"/>
    </location>
</feature>
<feature type="transmembrane region" description="Helical" evidence="8">
    <location>
        <begin position="467"/>
        <end position="489"/>
    </location>
</feature>
<feature type="transmembrane region" description="Helical" evidence="8">
    <location>
        <begin position="354"/>
        <end position="375"/>
    </location>
</feature>
<feature type="transmembrane region" description="Helical" evidence="8">
    <location>
        <begin position="287"/>
        <end position="309"/>
    </location>
</feature>
<feature type="domain" description="Concentrative nucleoside transporter C-terminal" evidence="10">
    <location>
        <begin position="572"/>
        <end position="794"/>
    </location>
</feature>
<evidence type="ECO:0000313" key="12">
    <source>
        <dbReference type="Proteomes" id="UP001652640"/>
    </source>
</evidence>
<evidence type="ECO:0000256" key="2">
    <source>
        <dbReference type="ARBA" id="ARBA00009033"/>
    </source>
</evidence>
<dbReference type="Pfam" id="PF07662">
    <property type="entry name" value="Nucleos_tra2_C"/>
    <property type="match status" value="1"/>
</dbReference>
<feature type="transmembrane region" description="Helical" evidence="8">
    <location>
        <begin position="408"/>
        <end position="428"/>
    </location>
</feature>
<feature type="transmembrane region" description="Helical" evidence="8">
    <location>
        <begin position="630"/>
        <end position="652"/>
    </location>
</feature>
<keyword evidence="3" id="KW-1003">Cell membrane</keyword>
<dbReference type="InterPro" id="IPR008276">
    <property type="entry name" value="C_nuclsd_transpt"/>
</dbReference>
<keyword evidence="6 8" id="KW-0472">Membrane</keyword>
<evidence type="ECO:0000256" key="5">
    <source>
        <dbReference type="ARBA" id="ARBA00022989"/>
    </source>
</evidence>
<evidence type="ECO:0000256" key="8">
    <source>
        <dbReference type="SAM" id="Phobius"/>
    </source>
</evidence>
<feature type="compositionally biased region" description="Basic and acidic residues" evidence="7">
    <location>
        <begin position="228"/>
        <end position="252"/>
    </location>
</feature>
<feature type="transmembrane region" description="Helical" evidence="8">
    <location>
        <begin position="664"/>
        <end position="683"/>
    </location>
</feature>
<reference evidence="13" key="2">
    <citation type="submission" date="2025-08" db="UniProtKB">
        <authorList>
            <consortium name="RefSeq"/>
        </authorList>
    </citation>
    <scope>IDENTIFICATION</scope>
    <source>
        <tissue evidence="13">Tongue muscle</tissue>
    </source>
</reference>
<keyword evidence="5 8" id="KW-1133">Transmembrane helix</keyword>
<gene>
    <name evidence="13" type="primary">SLC28A3</name>
</gene>
<dbReference type="PANTHER" id="PTHR10590:SF4">
    <property type="entry name" value="SOLUTE CARRIER FAMILY 28 MEMBER 3"/>
    <property type="match status" value="1"/>
</dbReference>
<evidence type="ECO:0000256" key="6">
    <source>
        <dbReference type="ARBA" id="ARBA00023136"/>
    </source>
</evidence>
<evidence type="ECO:0000313" key="13">
    <source>
        <dbReference type="RefSeq" id="XP_070315234.1"/>
    </source>
</evidence>
<feature type="transmembrane region" description="Helical" evidence="8">
    <location>
        <begin position="775"/>
        <end position="796"/>
    </location>
</feature>
<name>A0ABM4HI59_ODOVR</name>
<feature type="compositionally biased region" description="Basic and acidic residues" evidence="7">
    <location>
        <begin position="1"/>
        <end position="14"/>
    </location>
</feature>
<keyword evidence="12" id="KW-1185">Reference proteome</keyword>
<dbReference type="GeneID" id="110147953"/>
<keyword evidence="4 8" id="KW-0812">Transmembrane</keyword>
<feature type="transmembrane region" description="Helical" evidence="8">
    <location>
        <begin position="315"/>
        <end position="333"/>
    </location>
</feature>
<dbReference type="Pfam" id="PF07670">
    <property type="entry name" value="Gate"/>
    <property type="match status" value="1"/>
</dbReference>
<organism evidence="12 13">
    <name type="scientific">Odocoileus virginianus</name>
    <name type="common">White-tailed deer</name>
    <dbReference type="NCBI Taxonomy" id="9874"/>
    <lineage>
        <taxon>Eukaryota</taxon>
        <taxon>Metazoa</taxon>
        <taxon>Chordata</taxon>
        <taxon>Craniata</taxon>
        <taxon>Vertebrata</taxon>
        <taxon>Euteleostomi</taxon>
        <taxon>Mammalia</taxon>
        <taxon>Eutheria</taxon>
        <taxon>Laurasiatheria</taxon>
        <taxon>Artiodactyla</taxon>
        <taxon>Ruminantia</taxon>
        <taxon>Pecora</taxon>
        <taxon>Cervidae</taxon>
        <taxon>Odocoileinae</taxon>
        <taxon>Odocoileus</taxon>
    </lineage>
</organism>
<protein>
    <submittedName>
        <fullName evidence="13">Solute carrier family 28 member 3</fullName>
    </submittedName>
</protein>
<feature type="region of interest" description="Disordered" evidence="7">
    <location>
        <begin position="1"/>
        <end position="37"/>
    </location>
</feature>
<proteinExistence type="inferred from homology"/>
<dbReference type="PANTHER" id="PTHR10590">
    <property type="entry name" value="SODIUM/NUCLEOSIDE COTRANSPORTER"/>
    <property type="match status" value="1"/>
</dbReference>
<dbReference type="InterPro" id="IPR018270">
    <property type="entry name" value="C_nuclsd_transpt_met_bac"/>
</dbReference>
<evidence type="ECO:0000256" key="4">
    <source>
        <dbReference type="ARBA" id="ARBA00022692"/>
    </source>
</evidence>
<comment type="similarity">
    <text evidence="2">Belongs to the concentrative nucleoside transporter (CNT) (TC 2.A.41) family.</text>
</comment>
<dbReference type="InterPro" id="IPR011657">
    <property type="entry name" value="CNT_C_dom"/>
</dbReference>
<feature type="transmembrane region" description="Helical" evidence="8">
    <location>
        <begin position="381"/>
        <end position="401"/>
    </location>
</feature>
<comment type="subcellular location">
    <subcellularLocation>
        <location evidence="1">Cell membrane</location>
        <topology evidence="1">Multi-pass membrane protein</topology>
    </subcellularLocation>
</comment>
<dbReference type="Pfam" id="PF01773">
    <property type="entry name" value="Nucleos_tra2_N"/>
    <property type="match status" value="1"/>
</dbReference>
<reference evidence="12" key="1">
    <citation type="journal article" date="2022" name="J. Hered.">
        <title>A De Novo Chromosome-Level Genome Assembly of the White-Tailed Deer, Odocoileus Virginianus.</title>
        <authorList>
            <person name="London E.W."/>
            <person name="Roca A.L."/>
            <person name="Novakofski J.E."/>
            <person name="Mateus-Pinilla N.E."/>
        </authorList>
    </citation>
    <scope>NUCLEOTIDE SEQUENCE [LARGE SCALE GENOMIC DNA]</scope>
</reference>